<reference evidence="2 3" key="1">
    <citation type="submission" date="2016-10" db="EMBL/GenBank/DDBJ databases">
        <title>Evaluation of Human, Veterinary and Environmental Mycobacterium chelonae Isolates by Core Genome Phylogenomic Analysis, Targeted Gene Comparison, and Anti-microbial Susceptibility Patterns: A Tale of Mistaken Identities.</title>
        <authorList>
            <person name="Fogelson S.B."/>
            <person name="Camus A.C."/>
            <person name="Lorenz W."/>
            <person name="Vasireddy R."/>
            <person name="Vasireddy S."/>
            <person name="Smith T."/>
            <person name="Brown-Elliott B.A."/>
            <person name="Wallace R.J.Jr."/>
            <person name="Hasan N.A."/>
            <person name="Reischl U."/>
            <person name="Sanchez S."/>
        </authorList>
    </citation>
    <scope>NUCLEOTIDE SEQUENCE [LARGE SCALE GENOMIC DNA]</scope>
    <source>
        <strain evidence="2 3">15515</strain>
    </source>
</reference>
<comment type="caution">
    <text evidence="2">The sequence shown here is derived from an EMBL/GenBank/DDBJ whole genome shotgun (WGS) entry which is preliminary data.</text>
</comment>
<keyword evidence="1" id="KW-1133">Transmembrane helix</keyword>
<gene>
    <name evidence="2" type="ORF">BKG82_06590</name>
</gene>
<dbReference type="Proteomes" id="UP000180043">
    <property type="component" value="Unassembled WGS sequence"/>
</dbReference>
<organism evidence="2 3">
    <name type="scientific">Mycobacteroides chelonae</name>
    <name type="common">Mycobacterium chelonae</name>
    <dbReference type="NCBI Taxonomy" id="1774"/>
    <lineage>
        <taxon>Bacteria</taxon>
        <taxon>Bacillati</taxon>
        <taxon>Actinomycetota</taxon>
        <taxon>Actinomycetes</taxon>
        <taxon>Mycobacteriales</taxon>
        <taxon>Mycobacteriaceae</taxon>
        <taxon>Mycobacteroides</taxon>
    </lineage>
</organism>
<evidence type="ECO:0008006" key="4">
    <source>
        <dbReference type="Google" id="ProtNLM"/>
    </source>
</evidence>
<accession>A0A1S1LW97</accession>
<protein>
    <recommendedName>
        <fullName evidence="4">Zinc ribbon domain-containing protein</fullName>
    </recommendedName>
</protein>
<keyword evidence="1" id="KW-0812">Transmembrane</keyword>
<proteinExistence type="predicted"/>
<keyword evidence="1" id="KW-0472">Membrane</keyword>
<feature type="transmembrane region" description="Helical" evidence="1">
    <location>
        <begin position="32"/>
        <end position="53"/>
    </location>
</feature>
<evidence type="ECO:0000256" key="1">
    <source>
        <dbReference type="SAM" id="Phobius"/>
    </source>
</evidence>
<sequence length="98" mass="10421">MNPTAIVILALVLAIVCGAISAAIARSNGRSAVSYFVLGFVFGVFGVLITAVVGRSTAPPKGWGSVDCPRCNTRQNVQLSDDEFQCYNCNYAAPTDRY</sequence>
<dbReference type="AlphaFoldDB" id="A0A1S1LW97"/>
<dbReference type="EMBL" id="MLIQ01000011">
    <property type="protein sequence ID" value="OHU60144.1"/>
    <property type="molecule type" value="Genomic_DNA"/>
</dbReference>
<evidence type="ECO:0000313" key="3">
    <source>
        <dbReference type="Proteomes" id="UP000180043"/>
    </source>
</evidence>
<name>A0A1S1LW97_MYCCH</name>
<evidence type="ECO:0000313" key="2">
    <source>
        <dbReference type="EMBL" id="OHU60144.1"/>
    </source>
</evidence>
<dbReference type="RefSeq" id="WP_057969798.1">
    <property type="nucleotide sequence ID" value="NZ_MLII01000028.1"/>
</dbReference>